<sequence>MAKKVSHSGGIHGTDLEPREADRFVVVQAVQFDDGVAAGKTNVLVFKAHATVLPDDVAQPVHGDVTCAARTGDPGGVHACIDQRHPFVELVLHPLNIVA</sequence>
<name>A0ABP4PB51_9ACTN</name>
<evidence type="ECO:0000313" key="1">
    <source>
        <dbReference type="EMBL" id="GAA1577295.1"/>
    </source>
</evidence>
<dbReference type="Proteomes" id="UP001501470">
    <property type="component" value="Unassembled WGS sequence"/>
</dbReference>
<evidence type="ECO:0000313" key="2">
    <source>
        <dbReference type="Proteomes" id="UP001501470"/>
    </source>
</evidence>
<accession>A0ABP4PB51</accession>
<gene>
    <name evidence="1" type="ORF">GCM10009827_118930</name>
</gene>
<keyword evidence="2" id="KW-1185">Reference proteome</keyword>
<proteinExistence type="predicted"/>
<comment type="caution">
    <text evidence="1">The sequence shown here is derived from an EMBL/GenBank/DDBJ whole genome shotgun (WGS) entry which is preliminary data.</text>
</comment>
<reference evidence="2" key="1">
    <citation type="journal article" date="2019" name="Int. J. Syst. Evol. Microbiol.">
        <title>The Global Catalogue of Microorganisms (GCM) 10K type strain sequencing project: providing services to taxonomists for standard genome sequencing and annotation.</title>
        <authorList>
            <consortium name="The Broad Institute Genomics Platform"/>
            <consortium name="The Broad Institute Genome Sequencing Center for Infectious Disease"/>
            <person name="Wu L."/>
            <person name="Ma J."/>
        </authorList>
    </citation>
    <scope>NUCLEOTIDE SEQUENCE [LARGE SCALE GENOMIC DNA]</scope>
    <source>
        <strain evidence="2">JCM 15933</strain>
    </source>
</reference>
<dbReference type="EMBL" id="BAAAQD010000064">
    <property type="protein sequence ID" value="GAA1577295.1"/>
    <property type="molecule type" value="Genomic_DNA"/>
</dbReference>
<dbReference type="RefSeq" id="WP_344515801.1">
    <property type="nucleotide sequence ID" value="NZ_BAAAQD010000064.1"/>
</dbReference>
<organism evidence="1 2">
    <name type="scientific">Dactylosporangium maewongense</name>
    <dbReference type="NCBI Taxonomy" id="634393"/>
    <lineage>
        <taxon>Bacteria</taxon>
        <taxon>Bacillati</taxon>
        <taxon>Actinomycetota</taxon>
        <taxon>Actinomycetes</taxon>
        <taxon>Micromonosporales</taxon>
        <taxon>Micromonosporaceae</taxon>
        <taxon>Dactylosporangium</taxon>
    </lineage>
</organism>
<protein>
    <submittedName>
        <fullName evidence="1">Uncharacterized protein</fullName>
    </submittedName>
</protein>